<dbReference type="SMART" id="SM00984">
    <property type="entry name" value="UDPG_MGDP_dh_C"/>
    <property type="match status" value="1"/>
</dbReference>
<evidence type="ECO:0000313" key="13">
    <source>
        <dbReference type="EMBL" id="CAA9587151.1"/>
    </source>
</evidence>
<evidence type="ECO:0000256" key="8">
    <source>
        <dbReference type="PIRNR" id="PIRNR000124"/>
    </source>
</evidence>
<comment type="pathway">
    <text evidence="1">Nucleotide-sugar biosynthesis; UDP-alpha-D-glucuronate biosynthesis; UDP-alpha-D-glucuronate from UDP-alpha-D-glucose: step 1/1.</text>
</comment>
<dbReference type="Pfam" id="PF03721">
    <property type="entry name" value="UDPG_MGDP_dh_N"/>
    <property type="match status" value="1"/>
</dbReference>
<evidence type="ECO:0000259" key="12">
    <source>
        <dbReference type="SMART" id="SM00984"/>
    </source>
</evidence>
<evidence type="ECO:0000256" key="1">
    <source>
        <dbReference type="ARBA" id="ARBA00004701"/>
    </source>
</evidence>
<dbReference type="EC" id="1.1.1.22" evidence="3 8"/>
<dbReference type="InterPro" id="IPR017476">
    <property type="entry name" value="UDP-Glc/GDP-Man"/>
</dbReference>
<reference evidence="13" key="1">
    <citation type="submission" date="2020-02" db="EMBL/GenBank/DDBJ databases">
        <authorList>
            <person name="Meier V. D."/>
        </authorList>
    </citation>
    <scope>NUCLEOTIDE SEQUENCE</scope>
    <source>
        <strain evidence="13">AVDCRST_MAG18</strain>
    </source>
</reference>
<evidence type="ECO:0000256" key="10">
    <source>
        <dbReference type="PIRSR" id="PIRSR500134-2"/>
    </source>
</evidence>
<sequence>MKIAIIGTGYVGLGTGAVFADLGNEVIGVDIDAAKVALLQSGTPHIFEPGLAELLARNLKAGRLRFTTDYAAAVPDAELVFICVGTPAGPHGGADMRHVRAAARAVGGHLTPGRRTIVVNKSTMPIGSGDLVGALLSEEAPAGARFAVVSNPEFLREGSAVRDMQHPDRIVLGSTDRGAAEAVAAIYQPFDAPVLITDLRTAEMIKYASNAFLATKISFINEVAAVCEATGADVRQVAAGMGLDPRIGPQFLAAGIGFGGSCFPKDVQALEFMAEEANCHPQLLRAVLEINRDGRRAFVRKLDRLIGGLEGKTVAIWGLAFKPNTDDLREAAALEIIADILARGGWVRAYDPAAMDGARATLASPRVAFCADAYEAANGVDAVALVTEWNEFKGLDLARVRDGMRAPILLDGRNLYDPRELAQLGFTYRGVGLPTSADGIDLPEFSQIAPAVTLAIGDDK</sequence>
<keyword evidence="6 8" id="KW-0520">NAD</keyword>
<keyword evidence="5 8" id="KW-0560">Oxidoreductase</keyword>
<organism evidence="13">
    <name type="scientific">uncultured Thermomicrobiales bacterium</name>
    <dbReference type="NCBI Taxonomy" id="1645740"/>
    <lineage>
        <taxon>Bacteria</taxon>
        <taxon>Pseudomonadati</taxon>
        <taxon>Thermomicrobiota</taxon>
        <taxon>Thermomicrobia</taxon>
        <taxon>Thermomicrobiales</taxon>
        <taxon>environmental samples</taxon>
    </lineage>
</organism>
<dbReference type="PIRSF" id="PIRSF500134">
    <property type="entry name" value="UDPglc_DH_bac"/>
    <property type="match status" value="1"/>
</dbReference>
<feature type="binding site" evidence="10">
    <location>
        <position position="206"/>
    </location>
    <ligand>
        <name>substrate</name>
    </ligand>
</feature>
<feature type="binding site" evidence="10">
    <location>
        <position position="259"/>
    </location>
    <ligand>
        <name>substrate</name>
    </ligand>
</feature>
<dbReference type="InterPro" id="IPR001732">
    <property type="entry name" value="UDP-Glc/GDP-Man_DH_N"/>
</dbReference>
<dbReference type="Pfam" id="PF03720">
    <property type="entry name" value="UDPG_MGDP_dh_C"/>
    <property type="match status" value="1"/>
</dbReference>
<evidence type="ECO:0000256" key="9">
    <source>
        <dbReference type="PIRSR" id="PIRSR500134-1"/>
    </source>
</evidence>
<evidence type="ECO:0000256" key="11">
    <source>
        <dbReference type="PIRSR" id="PIRSR500134-3"/>
    </source>
</evidence>
<feature type="active site" description="Nucleophile" evidence="9">
    <location>
        <position position="262"/>
    </location>
</feature>
<feature type="binding site" evidence="11">
    <location>
        <position position="329"/>
    </location>
    <ligand>
        <name>NAD(+)</name>
        <dbReference type="ChEBI" id="CHEBI:57540"/>
    </ligand>
</feature>
<dbReference type="Pfam" id="PF00984">
    <property type="entry name" value="UDPG_MGDP_dh"/>
    <property type="match status" value="1"/>
</dbReference>
<dbReference type="Gene3D" id="1.20.5.100">
    <property type="entry name" value="Cytochrome c1, transmembrane anchor, C-terminal"/>
    <property type="match status" value="1"/>
</dbReference>
<feature type="binding site" evidence="10">
    <location>
        <begin position="251"/>
        <end position="255"/>
    </location>
    <ligand>
        <name>substrate</name>
    </ligand>
</feature>
<name>A0A6J4VW01_9BACT</name>
<dbReference type="InterPro" id="IPR036291">
    <property type="entry name" value="NAD(P)-bd_dom_sf"/>
</dbReference>
<evidence type="ECO:0000256" key="4">
    <source>
        <dbReference type="ARBA" id="ARBA00015132"/>
    </source>
</evidence>
<dbReference type="GO" id="GO:0000271">
    <property type="term" value="P:polysaccharide biosynthetic process"/>
    <property type="evidence" value="ECO:0007669"/>
    <property type="project" value="InterPro"/>
</dbReference>
<dbReference type="GO" id="GO:0003979">
    <property type="term" value="F:UDP-glucose 6-dehydrogenase activity"/>
    <property type="evidence" value="ECO:0007669"/>
    <property type="project" value="UniProtKB-EC"/>
</dbReference>
<accession>A0A6J4VW01</accession>
<protein>
    <recommendedName>
        <fullName evidence="4 8">UDP-glucose 6-dehydrogenase</fullName>
        <ecNumber evidence="3 8">1.1.1.22</ecNumber>
    </recommendedName>
</protein>
<feature type="domain" description="UDP-glucose/GDP-mannose dehydrogenase C-terminal" evidence="12">
    <location>
        <begin position="315"/>
        <end position="418"/>
    </location>
</feature>
<dbReference type="SUPFAM" id="SSF52413">
    <property type="entry name" value="UDP-glucose/GDP-mannose dehydrogenase C-terminal domain"/>
    <property type="match status" value="1"/>
</dbReference>
<dbReference type="PIRSF" id="PIRSF000124">
    <property type="entry name" value="UDPglc_GDPman_dh"/>
    <property type="match status" value="1"/>
</dbReference>
<feature type="binding site" evidence="11">
    <location>
        <position position="123"/>
    </location>
    <ligand>
        <name>NAD(+)</name>
        <dbReference type="ChEBI" id="CHEBI:57540"/>
    </ligand>
</feature>
<dbReference type="PANTHER" id="PTHR43750:SF3">
    <property type="entry name" value="UDP-GLUCOSE 6-DEHYDROGENASE TUAD"/>
    <property type="match status" value="1"/>
</dbReference>
<feature type="binding site" evidence="10">
    <location>
        <position position="322"/>
    </location>
    <ligand>
        <name>substrate</name>
    </ligand>
</feature>
<feature type="binding site" evidence="10">
    <location>
        <begin position="154"/>
        <end position="157"/>
    </location>
    <ligand>
        <name>substrate</name>
    </ligand>
</feature>
<feature type="binding site" evidence="11">
    <location>
        <position position="86"/>
    </location>
    <ligand>
        <name>NAD(+)</name>
        <dbReference type="ChEBI" id="CHEBI:57540"/>
    </ligand>
</feature>
<dbReference type="GO" id="GO:0006065">
    <property type="term" value="P:UDP-glucuronate biosynthetic process"/>
    <property type="evidence" value="ECO:0007669"/>
    <property type="project" value="UniProtKB-UniPathway"/>
</dbReference>
<dbReference type="InterPro" id="IPR028357">
    <property type="entry name" value="UDPglc_DH_bac"/>
</dbReference>
<comment type="similarity">
    <text evidence="2 8">Belongs to the UDP-glucose/GDP-mannose dehydrogenase family.</text>
</comment>
<dbReference type="PANTHER" id="PTHR43750">
    <property type="entry name" value="UDP-GLUCOSE 6-DEHYDROGENASE TUAD"/>
    <property type="match status" value="1"/>
</dbReference>
<dbReference type="AlphaFoldDB" id="A0A6J4VW01"/>
<dbReference type="NCBIfam" id="TIGR03026">
    <property type="entry name" value="NDP-sugDHase"/>
    <property type="match status" value="1"/>
</dbReference>
<dbReference type="Gene3D" id="3.40.50.720">
    <property type="entry name" value="NAD(P)-binding Rossmann-like Domain"/>
    <property type="match status" value="2"/>
</dbReference>
<evidence type="ECO:0000256" key="7">
    <source>
        <dbReference type="ARBA" id="ARBA00047473"/>
    </source>
</evidence>
<dbReference type="InterPro" id="IPR008927">
    <property type="entry name" value="6-PGluconate_DH-like_C_sf"/>
</dbReference>
<proteinExistence type="inferred from homology"/>
<feature type="binding site" evidence="11">
    <location>
        <position position="157"/>
    </location>
    <ligand>
        <name>NAD(+)</name>
        <dbReference type="ChEBI" id="CHEBI:57540"/>
    </ligand>
</feature>
<dbReference type="GO" id="GO:0051287">
    <property type="term" value="F:NAD binding"/>
    <property type="evidence" value="ECO:0007669"/>
    <property type="project" value="InterPro"/>
</dbReference>
<feature type="binding site" evidence="11">
    <location>
        <position position="265"/>
    </location>
    <ligand>
        <name>NAD(+)</name>
        <dbReference type="ChEBI" id="CHEBI:57540"/>
    </ligand>
</feature>
<evidence type="ECO:0000256" key="6">
    <source>
        <dbReference type="ARBA" id="ARBA00023027"/>
    </source>
</evidence>
<dbReference type="SUPFAM" id="SSF51735">
    <property type="entry name" value="NAD(P)-binding Rossmann-fold domains"/>
    <property type="match status" value="1"/>
</dbReference>
<dbReference type="SUPFAM" id="SSF48179">
    <property type="entry name" value="6-phosphogluconate dehydrogenase C-terminal domain-like"/>
    <property type="match status" value="1"/>
</dbReference>
<evidence type="ECO:0000256" key="2">
    <source>
        <dbReference type="ARBA" id="ARBA00006601"/>
    </source>
</evidence>
<evidence type="ECO:0000256" key="5">
    <source>
        <dbReference type="ARBA" id="ARBA00023002"/>
    </source>
</evidence>
<dbReference type="EMBL" id="CADCWN010000322">
    <property type="protein sequence ID" value="CAA9587151.1"/>
    <property type="molecule type" value="Genomic_DNA"/>
</dbReference>
<gene>
    <name evidence="13" type="ORF">AVDCRST_MAG18-4052</name>
</gene>
<feature type="binding site" evidence="11">
    <location>
        <position position="35"/>
    </location>
    <ligand>
        <name>NAD(+)</name>
        <dbReference type="ChEBI" id="CHEBI:57540"/>
    </ligand>
</feature>
<feature type="binding site" evidence="11">
    <location>
        <position position="30"/>
    </location>
    <ligand>
        <name>NAD(+)</name>
        <dbReference type="ChEBI" id="CHEBI:57540"/>
    </ligand>
</feature>
<dbReference type="UniPathway" id="UPA00038">
    <property type="reaction ID" value="UER00491"/>
</dbReference>
<dbReference type="InterPro" id="IPR014027">
    <property type="entry name" value="UDP-Glc/GDP-Man_DH_C"/>
</dbReference>
<comment type="catalytic activity">
    <reaction evidence="7 8">
        <text>UDP-alpha-D-glucose + 2 NAD(+) + H2O = UDP-alpha-D-glucuronate + 2 NADH + 3 H(+)</text>
        <dbReference type="Rhea" id="RHEA:23596"/>
        <dbReference type="ChEBI" id="CHEBI:15377"/>
        <dbReference type="ChEBI" id="CHEBI:15378"/>
        <dbReference type="ChEBI" id="CHEBI:57540"/>
        <dbReference type="ChEBI" id="CHEBI:57945"/>
        <dbReference type="ChEBI" id="CHEBI:58052"/>
        <dbReference type="ChEBI" id="CHEBI:58885"/>
        <dbReference type="EC" id="1.1.1.22"/>
    </reaction>
</comment>
<evidence type="ECO:0000256" key="3">
    <source>
        <dbReference type="ARBA" id="ARBA00012954"/>
    </source>
</evidence>
<dbReference type="InterPro" id="IPR036220">
    <property type="entry name" value="UDP-Glc/GDP-Man_DH_C_sf"/>
</dbReference>
<dbReference type="InterPro" id="IPR014026">
    <property type="entry name" value="UDP-Glc/GDP-Man_DH_dimer"/>
</dbReference>